<keyword evidence="1" id="KW-1133">Transmembrane helix</keyword>
<name>A0A8X6PXG2_NEPPI</name>
<evidence type="ECO:0000313" key="2">
    <source>
        <dbReference type="EMBL" id="GFT85400.1"/>
    </source>
</evidence>
<dbReference type="OrthoDB" id="10479184at2759"/>
<reference evidence="2" key="1">
    <citation type="submission" date="2020-08" db="EMBL/GenBank/DDBJ databases">
        <title>Multicomponent nature underlies the extraordinary mechanical properties of spider dragline silk.</title>
        <authorList>
            <person name="Kono N."/>
            <person name="Nakamura H."/>
            <person name="Mori M."/>
            <person name="Yoshida Y."/>
            <person name="Ohtoshi R."/>
            <person name="Malay A.D."/>
            <person name="Moran D.A.P."/>
            <person name="Tomita M."/>
            <person name="Numata K."/>
            <person name="Arakawa K."/>
        </authorList>
    </citation>
    <scope>NUCLEOTIDE SEQUENCE</scope>
</reference>
<keyword evidence="1" id="KW-0472">Membrane</keyword>
<comment type="caution">
    <text evidence="2">The sequence shown here is derived from an EMBL/GenBank/DDBJ whole genome shotgun (WGS) entry which is preliminary data.</text>
</comment>
<accession>A0A8X6PXG2</accession>
<organism evidence="2 3">
    <name type="scientific">Nephila pilipes</name>
    <name type="common">Giant wood spider</name>
    <name type="synonym">Nephila maculata</name>
    <dbReference type="NCBI Taxonomy" id="299642"/>
    <lineage>
        <taxon>Eukaryota</taxon>
        <taxon>Metazoa</taxon>
        <taxon>Ecdysozoa</taxon>
        <taxon>Arthropoda</taxon>
        <taxon>Chelicerata</taxon>
        <taxon>Arachnida</taxon>
        <taxon>Araneae</taxon>
        <taxon>Araneomorphae</taxon>
        <taxon>Entelegynae</taxon>
        <taxon>Araneoidea</taxon>
        <taxon>Nephilidae</taxon>
        <taxon>Nephila</taxon>
    </lineage>
</organism>
<dbReference type="Proteomes" id="UP000887013">
    <property type="component" value="Unassembled WGS sequence"/>
</dbReference>
<feature type="transmembrane region" description="Helical" evidence="1">
    <location>
        <begin position="163"/>
        <end position="182"/>
    </location>
</feature>
<evidence type="ECO:0000313" key="3">
    <source>
        <dbReference type="Proteomes" id="UP000887013"/>
    </source>
</evidence>
<keyword evidence="3" id="KW-1185">Reference proteome</keyword>
<dbReference type="AlphaFoldDB" id="A0A8X6PXG2"/>
<keyword evidence="1" id="KW-0812">Transmembrane</keyword>
<proteinExistence type="predicted"/>
<protein>
    <submittedName>
        <fullName evidence="2">Uncharacterized protein</fullName>
    </submittedName>
</protein>
<evidence type="ECO:0000256" key="1">
    <source>
        <dbReference type="SAM" id="Phobius"/>
    </source>
</evidence>
<sequence>MLPDAEQGIVNTSVTGTRWCFLFVQRLNFKHGKFTLRCLTNDSKATQNSNIKELVSVQLPKKTGEDLCPVTKPTIEKAAPYNRKKSTTITTTPDYSSTEKANIAENLSDFVPKISQRKEDNEYKDSREASLDTYLTWKPTVGNWTTFGLHVEIPFTDITFMKILAAEISLIIILVLSLHYYLLIAENDGNYDVQQTIYDDDLTLLTSSTMIYSHLQEVRLKTQILI</sequence>
<gene>
    <name evidence="2" type="ORF">NPIL_70551</name>
</gene>
<dbReference type="EMBL" id="BMAW01119581">
    <property type="protein sequence ID" value="GFT85400.1"/>
    <property type="molecule type" value="Genomic_DNA"/>
</dbReference>